<dbReference type="InterPro" id="IPR045174">
    <property type="entry name" value="Dof"/>
</dbReference>
<organism evidence="12 13">
    <name type="scientific">Kingdonia uniflora</name>
    <dbReference type="NCBI Taxonomy" id="39325"/>
    <lineage>
        <taxon>Eukaryota</taxon>
        <taxon>Viridiplantae</taxon>
        <taxon>Streptophyta</taxon>
        <taxon>Embryophyta</taxon>
        <taxon>Tracheophyta</taxon>
        <taxon>Spermatophyta</taxon>
        <taxon>Magnoliopsida</taxon>
        <taxon>Ranunculales</taxon>
        <taxon>Circaeasteraceae</taxon>
        <taxon>Kingdonia</taxon>
    </lineage>
</organism>
<evidence type="ECO:0000256" key="5">
    <source>
        <dbReference type="ARBA" id="ARBA00023125"/>
    </source>
</evidence>
<dbReference type="PANTHER" id="PTHR31992">
    <property type="entry name" value="DOF ZINC FINGER PROTEIN DOF1.4-RELATED"/>
    <property type="match status" value="1"/>
</dbReference>
<dbReference type="OrthoDB" id="1927254at2759"/>
<keyword evidence="4 9" id="KW-0805">Transcription regulation</keyword>
<keyword evidence="5 8" id="KW-0238">DNA-binding</keyword>
<evidence type="ECO:0000256" key="10">
    <source>
        <dbReference type="SAM" id="MobiDB-lite"/>
    </source>
</evidence>
<dbReference type="AlphaFoldDB" id="A0A7J7MJ44"/>
<keyword evidence="2 8" id="KW-0863">Zinc-finger</keyword>
<accession>A0A7J7MJ44</accession>
<keyword evidence="1 9" id="KW-0479">Metal-binding</keyword>
<evidence type="ECO:0000256" key="8">
    <source>
        <dbReference type="PROSITE-ProRule" id="PRU00071"/>
    </source>
</evidence>
<sequence length="260" mass="28887">MFPSNSGPMMIDRRWKTNIEVAPNCPRCASTNTKFCYYNNYSLSQPRYFCKGCRRYWTKGGSLRNVPFGGGCRKKPRGKSVRIIPEPGQGRSSSVYGCSESGYDGVGGDPFGNSGSSDPNQTSSGSDIDLAVVFSKFLNHDPCLDLPNSSNPSYDSSVTEFPVDLCQKSTEVSPDSQLMSSSQEVFLPEFDPNKRISQFVEPGPNSFGLTEDELWSDNSSFSWQTPQLQEFEPVLDDHLTFHQNLLHGNWSSFDIPSYGT</sequence>
<evidence type="ECO:0000256" key="1">
    <source>
        <dbReference type="ARBA" id="ARBA00022723"/>
    </source>
</evidence>
<dbReference type="InterPro" id="IPR003851">
    <property type="entry name" value="Znf_Dof"/>
</dbReference>
<keyword evidence="13" id="KW-1185">Reference proteome</keyword>
<keyword evidence="7 8" id="KW-0539">Nucleus</keyword>
<comment type="function">
    <text evidence="9">Transcription factor that binds specifically to a 5'-AA[AG]G-3' consensus core sequence.</text>
</comment>
<comment type="caution">
    <text evidence="12">The sequence shown here is derived from an EMBL/GenBank/DDBJ whole genome shotgun (WGS) entry which is preliminary data.</text>
</comment>
<dbReference type="PROSITE" id="PS01361">
    <property type="entry name" value="ZF_DOF_1"/>
    <property type="match status" value="1"/>
</dbReference>
<evidence type="ECO:0000256" key="2">
    <source>
        <dbReference type="ARBA" id="ARBA00022771"/>
    </source>
</evidence>
<evidence type="ECO:0000313" key="13">
    <source>
        <dbReference type="Proteomes" id="UP000541444"/>
    </source>
</evidence>
<evidence type="ECO:0000256" key="4">
    <source>
        <dbReference type="ARBA" id="ARBA00023015"/>
    </source>
</evidence>
<evidence type="ECO:0000259" key="11">
    <source>
        <dbReference type="PROSITE" id="PS50884"/>
    </source>
</evidence>
<evidence type="ECO:0000256" key="9">
    <source>
        <dbReference type="RuleBase" id="RU369094"/>
    </source>
</evidence>
<protein>
    <recommendedName>
        <fullName evidence="9">Dof zinc finger protein</fullName>
    </recommendedName>
</protein>
<dbReference type="PROSITE" id="PS50884">
    <property type="entry name" value="ZF_DOF_2"/>
    <property type="match status" value="1"/>
</dbReference>
<reference evidence="12 13" key="1">
    <citation type="journal article" date="2020" name="IScience">
        <title>Genome Sequencing of the Endangered Kingdonia uniflora (Circaeasteraceae, Ranunculales) Reveals Potential Mechanisms of Evolutionary Specialization.</title>
        <authorList>
            <person name="Sun Y."/>
            <person name="Deng T."/>
            <person name="Zhang A."/>
            <person name="Moore M.J."/>
            <person name="Landis J.B."/>
            <person name="Lin N."/>
            <person name="Zhang H."/>
            <person name="Zhang X."/>
            <person name="Huang J."/>
            <person name="Zhang X."/>
            <person name="Sun H."/>
            <person name="Wang H."/>
        </authorList>
    </citation>
    <scope>NUCLEOTIDE SEQUENCE [LARGE SCALE GENOMIC DNA]</scope>
    <source>
        <strain evidence="12">TB1705</strain>
        <tissue evidence="12">Leaf</tissue>
    </source>
</reference>
<name>A0A7J7MJ44_9MAGN</name>
<gene>
    <name evidence="12" type="ORF">GIB67_018366</name>
</gene>
<feature type="domain" description="Dof-type" evidence="11">
    <location>
        <begin position="23"/>
        <end position="77"/>
    </location>
</feature>
<feature type="region of interest" description="Disordered" evidence="10">
    <location>
        <begin position="77"/>
        <end position="96"/>
    </location>
</feature>
<proteinExistence type="predicted"/>
<dbReference type="GO" id="GO:0005634">
    <property type="term" value="C:nucleus"/>
    <property type="evidence" value="ECO:0007669"/>
    <property type="project" value="UniProtKB-SubCell"/>
</dbReference>
<evidence type="ECO:0000256" key="3">
    <source>
        <dbReference type="ARBA" id="ARBA00022833"/>
    </source>
</evidence>
<dbReference type="GO" id="GO:0003700">
    <property type="term" value="F:DNA-binding transcription factor activity"/>
    <property type="evidence" value="ECO:0007669"/>
    <property type="project" value="UniProtKB-UniRule"/>
</dbReference>
<dbReference type="GO" id="GO:0003677">
    <property type="term" value="F:DNA binding"/>
    <property type="evidence" value="ECO:0007669"/>
    <property type="project" value="UniProtKB-UniRule"/>
</dbReference>
<dbReference type="GO" id="GO:0008270">
    <property type="term" value="F:zinc ion binding"/>
    <property type="evidence" value="ECO:0007669"/>
    <property type="project" value="UniProtKB-KW"/>
</dbReference>
<dbReference type="Proteomes" id="UP000541444">
    <property type="component" value="Unassembled WGS sequence"/>
</dbReference>
<keyword evidence="3 9" id="KW-0862">Zinc</keyword>
<evidence type="ECO:0000256" key="7">
    <source>
        <dbReference type="ARBA" id="ARBA00023242"/>
    </source>
</evidence>
<comment type="subcellular location">
    <subcellularLocation>
        <location evidence="8 9">Nucleus</location>
    </subcellularLocation>
</comment>
<evidence type="ECO:0000313" key="12">
    <source>
        <dbReference type="EMBL" id="KAF6154929.1"/>
    </source>
</evidence>
<keyword evidence="6 9" id="KW-0804">Transcription</keyword>
<evidence type="ECO:0000256" key="6">
    <source>
        <dbReference type="ARBA" id="ARBA00023163"/>
    </source>
</evidence>
<dbReference type="PANTHER" id="PTHR31992:SF316">
    <property type="entry name" value="DOF ZINC FINGER PROTEIN DOF1.2"/>
    <property type="match status" value="1"/>
</dbReference>
<dbReference type="Pfam" id="PF02701">
    <property type="entry name" value="Zn_ribbon_Dof"/>
    <property type="match status" value="1"/>
</dbReference>
<dbReference type="EMBL" id="JACGCM010001448">
    <property type="protein sequence ID" value="KAF6154929.1"/>
    <property type="molecule type" value="Genomic_DNA"/>
</dbReference>